<dbReference type="STRING" id="341036.SAMN05660649_01503"/>
<keyword evidence="6" id="KW-1185">Reference proteome</keyword>
<dbReference type="Pfam" id="PF13556">
    <property type="entry name" value="HTH_30"/>
    <property type="match status" value="1"/>
</dbReference>
<evidence type="ECO:0000259" key="2">
    <source>
        <dbReference type="Pfam" id="PF07905"/>
    </source>
</evidence>
<dbReference type="Pfam" id="PF07905">
    <property type="entry name" value="PucR"/>
    <property type="match status" value="1"/>
</dbReference>
<dbReference type="AlphaFoldDB" id="A0A1I2RI29"/>
<reference evidence="6" key="1">
    <citation type="submission" date="2016-10" db="EMBL/GenBank/DDBJ databases">
        <authorList>
            <person name="Varghese N."/>
            <person name="Submissions S."/>
        </authorList>
    </citation>
    <scope>NUCLEOTIDE SEQUENCE [LARGE SCALE GENOMIC DNA]</scope>
    <source>
        <strain evidence="6">DSM 17038</strain>
    </source>
</reference>
<dbReference type="PANTHER" id="PTHR33744">
    <property type="entry name" value="CARBOHYDRATE DIACID REGULATOR"/>
    <property type="match status" value="1"/>
</dbReference>
<evidence type="ECO:0000259" key="4">
    <source>
        <dbReference type="Pfam" id="PF17853"/>
    </source>
</evidence>
<dbReference type="RefSeq" id="WP_092470236.1">
    <property type="nucleotide sequence ID" value="NZ_FOOX01000004.1"/>
</dbReference>
<evidence type="ECO:0000313" key="6">
    <source>
        <dbReference type="Proteomes" id="UP000199337"/>
    </source>
</evidence>
<dbReference type="EMBL" id="FOOX01000004">
    <property type="protein sequence ID" value="SFG38277.1"/>
    <property type="molecule type" value="Genomic_DNA"/>
</dbReference>
<comment type="similarity">
    <text evidence="1">Belongs to the CdaR family.</text>
</comment>
<dbReference type="InterPro" id="IPR042070">
    <property type="entry name" value="PucR_C-HTH_sf"/>
</dbReference>
<organism evidence="5 6">
    <name type="scientific">Desulfotruncus arcticus DSM 17038</name>
    <dbReference type="NCBI Taxonomy" id="1121424"/>
    <lineage>
        <taxon>Bacteria</taxon>
        <taxon>Bacillati</taxon>
        <taxon>Bacillota</taxon>
        <taxon>Clostridia</taxon>
        <taxon>Eubacteriales</taxon>
        <taxon>Desulfallaceae</taxon>
        <taxon>Desulfotruncus</taxon>
    </lineage>
</organism>
<dbReference type="OrthoDB" id="143422at2"/>
<dbReference type="Gene3D" id="1.10.10.2840">
    <property type="entry name" value="PucR C-terminal helix-turn-helix domain"/>
    <property type="match status" value="1"/>
</dbReference>
<dbReference type="Proteomes" id="UP000199337">
    <property type="component" value="Unassembled WGS sequence"/>
</dbReference>
<dbReference type="InterPro" id="IPR051448">
    <property type="entry name" value="CdaR-like_regulators"/>
</dbReference>
<evidence type="ECO:0000313" key="5">
    <source>
        <dbReference type="EMBL" id="SFG38277.1"/>
    </source>
</evidence>
<evidence type="ECO:0000256" key="1">
    <source>
        <dbReference type="ARBA" id="ARBA00006754"/>
    </source>
</evidence>
<accession>A0A1I2RI29</accession>
<dbReference type="Pfam" id="PF17853">
    <property type="entry name" value="GGDEF_2"/>
    <property type="match status" value="1"/>
</dbReference>
<evidence type="ECO:0000259" key="3">
    <source>
        <dbReference type="Pfam" id="PF13556"/>
    </source>
</evidence>
<feature type="domain" description="Purine catabolism PurC-like" evidence="2">
    <location>
        <begin position="33"/>
        <end position="141"/>
    </location>
</feature>
<sequence>MKGIYTRNTIERVKPLLGVTVNELLELLKGYGAILKAGGNSLSKVIETVSVLEVIEYQQWLRGGELFMSTLSSFTSDEQVCNLVKDLSEAGSAALALHPGVGLEVNITEQAYKIAEEYDFPIIILPRTIPYSTVYSVMMNAMVNKQEKLLAQSKRINKYLTEILLTGGSFEKIASSLQKLIQKPVFISNSAYKVVAVLGTDAFSTEYFIQCAKEVLRYSNGHANEKGAWQEGNLSIQTYFSTNSDRKVKMLVARVAVGRDVYGYVVTTGDDINKDEVSFINMALSHAATAVALEVSKHNAIKAIEDRLIVEFLEDLLNGNYNNEEAIIQRAAQRGIDLKDKYVVMLVNIDRSNMENDDVRFMEIKERLHKNVQFSVTFLNKKNVVIPRKDSLIVLPHFLDGTRVEEVKPALLYLAREIMDEVKKSKYPAAVSIGIGGYSEKLSGLAQSYYQAEQALTIGRKIKGISGIFDYEQLGVYSFLLSFGNEELKENCRQCLAKVIEYDQSTNGELIKTMEMYLDCNENISKTAEKLYVHPNTVKYRLERIKEILGKNPFSNGEEKLYYHIAVKAIKIL</sequence>
<dbReference type="InterPro" id="IPR025736">
    <property type="entry name" value="PucR_C-HTH_dom"/>
</dbReference>
<feature type="domain" description="CdaR GGDEF-like" evidence="4">
    <location>
        <begin position="319"/>
        <end position="458"/>
    </location>
</feature>
<gene>
    <name evidence="5" type="ORF">SAMN05660649_01503</name>
</gene>
<proteinExistence type="inferred from homology"/>
<feature type="domain" description="PucR C-terminal helix-turn-helix" evidence="3">
    <location>
        <begin position="510"/>
        <end position="569"/>
    </location>
</feature>
<name>A0A1I2RI29_9FIRM</name>
<dbReference type="InterPro" id="IPR041522">
    <property type="entry name" value="CdaR_GGDEF"/>
</dbReference>
<protein>
    <submittedName>
        <fullName evidence="5">PucR C-terminal helix-turn-helix domain-containing protein</fullName>
    </submittedName>
</protein>
<dbReference type="PANTHER" id="PTHR33744:SF1">
    <property type="entry name" value="DNA-BINDING TRANSCRIPTIONAL ACTIVATOR ADER"/>
    <property type="match status" value="1"/>
</dbReference>
<dbReference type="InterPro" id="IPR012914">
    <property type="entry name" value="PucR_dom"/>
</dbReference>